<evidence type="ECO:0000313" key="6">
    <source>
        <dbReference type="RefSeq" id="XP_022411346.1"/>
    </source>
</evidence>
<sequence length="109" mass="11650">MDVHLDNPGGQESTSNSGKESSSTGNQQDVAMRTDSSEMTDVEPMVNNFASSARAGRRNALPDIQGSAATSGTSELPLKPEVLSVKEDVKKKDKETAQDQLEKPKDEGK</sequence>
<evidence type="ECO:0000256" key="2">
    <source>
        <dbReference type="ARBA" id="ARBA00006393"/>
    </source>
</evidence>
<comment type="function">
    <text evidence="1">Extremely potent competitive inhibitor of cAMP-dependent protein kinase activity, this protein interacts with the catalytic subunit of the enzyme after the cAMP-induced dissociation of its regulatory chains.</text>
</comment>
<dbReference type="STRING" id="9749.A0A2Y9LRM8"/>
<dbReference type="AlphaFoldDB" id="A0A2Y9LRM8"/>
<dbReference type="RefSeq" id="XP_022411346.1">
    <property type="nucleotide sequence ID" value="XM_022555638.1"/>
</dbReference>
<reference evidence="6" key="1">
    <citation type="submission" date="2025-08" db="UniProtKB">
        <authorList>
            <consortium name="RefSeq"/>
        </authorList>
    </citation>
    <scope>IDENTIFICATION</scope>
    <source>
        <tissue evidence="6">Blood</tissue>
    </source>
</reference>
<feature type="region of interest" description="Disordered" evidence="4">
    <location>
        <begin position="1"/>
        <end position="109"/>
    </location>
</feature>
<dbReference type="GeneID" id="111165222"/>
<feature type="compositionally biased region" description="Low complexity" evidence="4">
    <location>
        <begin position="12"/>
        <end position="26"/>
    </location>
</feature>
<accession>A0A2Y9LRM8</accession>
<dbReference type="InParanoid" id="A0A2Y9LRM8"/>
<feature type="compositionally biased region" description="Basic and acidic residues" evidence="4">
    <location>
        <begin position="84"/>
        <end position="109"/>
    </location>
</feature>
<evidence type="ECO:0000313" key="5">
    <source>
        <dbReference type="Proteomes" id="UP000248483"/>
    </source>
</evidence>
<dbReference type="CTD" id="5570"/>
<keyword evidence="5" id="KW-1185">Reference proteome</keyword>
<evidence type="ECO:0000256" key="3">
    <source>
        <dbReference type="ARBA" id="ARBA00023013"/>
    </source>
</evidence>
<dbReference type="InterPro" id="IPR004171">
    <property type="entry name" value="cAMP_dep_PKI"/>
</dbReference>
<dbReference type="PANTHER" id="PTHR15416">
    <property type="entry name" value="CAMP-DEPENDENT PROTEIN KINASE INHIBITOR/PKI"/>
    <property type="match status" value="1"/>
</dbReference>
<evidence type="ECO:0000256" key="1">
    <source>
        <dbReference type="ARBA" id="ARBA00002844"/>
    </source>
</evidence>
<dbReference type="Pfam" id="PF02827">
    <property type="entry name" value="PKI"/>
    <property type="match status" value="1"/>
</dbReference>
<keyword evidence="3 6" id="KW-0649">Protein kinase inhibitor</keyword>
<dbReference type="GO" id="GO:0004862">
    <property type="term" value="F:cAMP-dependent protein kinase inhibitor activity"/>
    <property type="evidence" value="ECO:0007669"/>
    <property type="project" value="InterPro"/>
</dbReference>
<dbReference type="FunCoup" id="A0A2Y9LRM8">
    <property type="interactions" value="29"/>
</dbReference>
<dbReference type="Proteomes" id="UP000248483">
    <property type="component" value="Unplaced"/>
</dbReference>
<gene>
    <name evidence="6" type="primary">PKIB</name>
</gene>
<organism evidence="5 6">
    <name type="scientific">Delphinapterus leucas</name>
    <name type="common">Beluga whale</name>
    <dbReference type="NCBI Taxonomy" id="9749"/>
    <lineage>
        <taxon>Eukaryota</taxon>
        <taxon>Metazoa</taxon>
        <taxon>Chordata</taxon>
        <taxon>Craniata</taxon>
        <taxon>Vertebrata</taxon>
        <taxon>Euteleostomi</taxon>
        <taxon>Mammalia</taxon>
        <taxon>Eutheria</taxon>
        <taxon>Laurasiatheria</taxon>
        <taxon>Artiodactyla</taxon>
        <taxon>Whippomorpha</taxon>
        <taxon>Cetacea</taxon>
        <taxon>Odontoceti</taxon>
        <taxon>Monodontidae</taxon>
        <taxon>Delphinapterus</taxon>
    </lineage>
</organism>
<protein>
    <submittedName>
        <fullName evidence="6">cAMP-dependent protein kinase inhibitor beta isoform X1</fullName>
    </submittedName>
</protein>
<comment type="similarity">
    <text evidence="2">Belongs to the PKI family.</text>
</comment>
<evidence type="ECO:0000256" key="4">
    <source>
        <dbReference type="SAM" id="MobiDB-lite"/>
    </source>
</evidence>
<dbReference type="KEGG" id="dle:111165222"/>
<proteinExistence type="inferred from homology"/>
<name>A0A2Y9LRM8_DELLE</name>